<feature type="transmembrane region" description="Helical" evidence="10">
    <location>
        <begin position="60"/>
        <end position="84"/>
    </location>
</feature>
<comment type="similarity">
    <text evidence="7 10">Belongs to the fluoride channel Fluc/FEX (TC 1.A.43) family.</text>
</comment>
<name>A0ABY3PF21_9STAP</name>
<keyword evidence="3 10" id="KW-0812">Transmembrane</keyword>
<evidence type="ECO:0000256" key="8">
    <source>
        <dbReference type="ARBA" id="ARBA00035585"/>
    </source>
</evidence>
<dbReference type="InterPro" id="IPR003691">
    <property type="entry name" value="FluC"/>
</dbReference>
<keyword evidence="5 10" id="KW-0472">Membrane</keyword>
<evidence type="ECO:0000256" key="7">
    <source>
        <dbReference type="ARBA" id="ARBA00035120"/>
    </source>
</evidence>
<dbReference type="Proteomes" id="UP001197626">
    <property type="component" value="Chromosome"/>
</dbReference>
<keyword evidence="10" id="KW-0479">Metal-binding</keyword>
<dbReference type="HAMAP" id="MF_00454">
    <property type="entry name" value="FluC"/>
    <property type="match status" value="1"/>
</dbReference>
<comment type="activity regulation">
    <text evidence="10">Na(+) is not transported, but it plays an essential structural role and its presence is essential for fluoride channel function.</text>
</comment>
<feature type="binding site" evidence="10">
    <location>
        <position position="70"/>
    </location>
    <ligand>
        <name>Na(+)</name>
        <dbReference type="ChEBI" id="CHEBI:29101"/>
        <note>structural</note>
    </ligand>
</feature>
<comment type="subcellular location">
    <subcellularLocation>
        <location evidence="1 10">Cell membrane</location>
        <topology evidence="1 10">Multi-pass membrane protein</topology>
    </subcellularLocation>
</comment>
<evidence type="ECO:0000256" key="6">
    <source>
        <dbReference type="ARBA" id="ARBA00023303"/>
    </source>
</evidence>
<evidence type="ECO:0000256" key="9">
    <source>
        <dbReference type="ARBA" id="ARBA00049940"/>
    </source>
</evidence>
<keyword evidence="10" id="KW-0915">Sodium</keyword>
<keyword evidence="2 10" id="KW-1003">Cell membrane</keyword>
<comment type="catalytic activity">
    <reaction evidence="8">
        <text>fluoride(in) = fluoride(out)</text>
        <dbReference type="Rhea" id="RHEA:76159"/>
        <dbReference type="ChEBI" id="CHEBI:17051"/>
    </reaction>
    <physiologicalReaction direction="left-to-right" evidence="8">
        <dbReference type="Rhea" id="RHEA:76160"/>
    </physiologicalReaction>
</comment>
<feature type="transmembrane region" description="Helical" evidence="10">
    <location>
        <begin position="32"/>
        <end position="54"/>
    </location>
</feature>
<dbReference type="RefSeq" id="WP_229293377.1">
    <property type="nucleotide sequence ID" value="NZ_CP086654.1"/>
</dbReference>
<proteinExistence type="inferred from homology"/>
<evidence type="ECO:0000256" key="1">
    <source>
        <dbReference type="ARBA" id="ARBA00004651"/>
    </source>
</evidence>
<keyword evidence="12" id="KW-1185">Reference proteome</keyword>
<feature type="transmembrane region" description="Helical" evidence="10">
    <location>
        <begin position="96"/>
        <end position="119"/>
    </location>
</feature>
<evidence type="ECO:0000313" key="11">
    <source>
        <dbReference type="EMBL" id="UEX90897.1"/>
    </source>
</evidence>
<dbReference type="PANTHER" id="PTHR28259">
    <property type="entry name" value="FLUORIDE EXPORT PROTEIN 1-RELATED"/>
    <property type="match status" value="1"/>
</dbReference>
<keyword evidence="10" id="KW-0406">Ion transport</keyword>
<keyword evidence="6 10" id="KW-0407">Ion channel</keyword>
<evidence type="ECO:0000256" key="4">
    <source>
        <dbReference type="ARBA" id="ARBA00022989"/>
    </source>
</evidence>
<feature type="binding site" evidence="10">
    <location>
        <position position="73"/>
    </location>
    <ligand>
        <name>Na(+)</name>
        <dbReference type="ChEBI" id="CHEBI:29101"/>
        <note>structural</note>
    </ligand>
</feature>
<keyword evidence="10" id="KW-0813">Transport</keyword>
<comment type="function">
    <text evidence="9 10">Fluoride-specific ion channel. Important for reducing fluoride concentration in the cell, thus reducing its toxicity.</text>
</comment>
<protein>
    <recommendedName>
        <fullName evidence="10">Fluoride-specific ion channel FluC</fullName>
    </recommendedName>
</protein>
<dbReference type="EMBL" id="CP086654">
    <property type="protein sequence ID" value="UEX90897.1"/>
    <property type="molecule type" value="Genomic_DNA"/>
</dbReference>
<evidence type="ECO:0000256" key="3">
    <source>
        <dbReference type="ARBA" id="ARBA00022692"/>
    </source>
</evidence>
<feature type="transmembrane region" description="Helical" evidence="10">
    <location>
        <begin position="6"/>
        <end position="25"/>
    </location>
</feature>
<evidence type="ECO:0000256" key="10">
    <source>
        <dbReference type="HAMAP-Rule" id="MF_00454"/>
    </source>
</evidence>
<gene>
    <name evidence="10" type="primary">fluC</name>
    <name evidence="10" type="synonym">crcB</name>
    <name evidence="11" type="ORF">LN051_04580</name>
</gene>
<dbReference type="Pfam" id="PF02537">
    <property type="entry name" value="CRCB"/>
    <property type="match status" value="1"/>
</dbReference>
<evidence type="ECO:0000256" key="2">
    <source>
        <dbReference type="ARBA" id="ARBA00022475"/>
    </source>
</evidence>
<evidence type="ECO:0000256" key="5">
    <source>
        <dbReference type="ARBA" id="ARBA00023136"/>
    </source>
</evidence>
<sequence length="120" mass="13393">MTLVYIMIGGGIGALLRSLITTLINQNYRPSFPYATLIINCIGCFVFGMLSPVLISQSDIYFFILVGTLGGFTTFSTLQLELITQINNKKWRQCSLLFLAQYVGCFACYVLGYAFIHILP</sequence>
<dbReference type="PANTHER" id="PTHR28259:SF1">
    <property type="entry name" value="FLUORIDE EXPORT PROTEIN 1-RELATED"/>
    <property type="match status" value="1"/>
</dbReference>
<accession>A0ABY3PF21</accession>
<organism evidence="11 12">
    <name type="scientific">Staphylococcus ratti</name>
    <dbReference type="NCBI Taxonomy" id="2892440"/>
    <lineage>
        <taxon>Bacteria</taxon>
        <taxon>Bacillati</taxon>
        <taxon>Bacillota</taxon>
        <taxon>Bacilli</taxon>
        <taxon>Bacillales</taxon>
        <taxon>Staphylococcaceae</taxon>
        <taxon>Staphylococcus</taxon>
    </lineage>
</organism>
<reference evidence="11 12" key="1">
    <citation type="journal article" date="2022" name="Pathogens">
        <title>Staphylococcus ratti sp. nov. Isolated from a Lab Rat.</title>
        <authorList>
            <person name="Kovarovic V."/>
            <person name="Sedlacek I."/>
            <person name="Petras P."/>
            <person name="Kralova S."/>
            <person name="Maslanova I."/>
            <person name="Svec P."/>
            <person name="Neumann-Schaal M."/>
            <person name="Botka T."/>
            <person name="Gelbicova T."/>
            <person name="Stankova E."/>
            <person name="Doskar J."/>
            <person name="Pantucek R."/>
        </authorList>
    </citation>
    <scope>NUCLEOTIDE SEQUENCE [LARGE SCALE GENOMIC DNA]</scope>
    <source>
        <strain evidence="11 12">CCM 9025</strain>
    </source>
</reference>
<keyword evidence="4 10" id="KW-1133">Transmembrane helix</keyword>
<evidence type="ECO:0000313" key="12">
    <source>
        <dbReference type="Proteomes" id="UP001197626"/>
    </source>
</evidence>